<feature type="binding site" evidence="10">
    <location>
        <position position="90"/>
    </location>
    <ligand>
        <name>Mg(2+)</name>
        <dbReference type="ChEBI" id="CHEBI:18420"/>
        <label>1</label>
    </ligand>
</feature>
<feature type="binding site" evidence="10">
    <location>
        <position position="163"/>
    </location>
    <ligand>
        <name>anthranilate</name>
        <dbReference type="ChEBI" id="CHEBI:16567"/>
        <label>2</label>
    </ligand>
</feature>
<evidence type="ECO:0000259" key="11">
    <source>
        <dbReference type="Pfam" id="PF00591"/>
    </source>
</evidence>
<dbReference type="SUPFAM" id="SSF52418">
    <property type="entry name" value="Nucleoside phosphorylase/phosphoribosyltransferase catalytic domain"/>
    <property type="match status" value="1"/>
</dbReference>
<dbReference type="UniPathway" id="UPA00035">
    <property type="reaction ID" value="UER00041"/>
</dbReference>
<evidence type="ECO:0000256" key="2">
    <source>
        <dbReference type="ARBA" id="ARBA00022605"/>
    </source>
</evidence>
<reference evidence="12 13" key="1">
    <citation type="journal article" date="2016" name="Front. Microbiol.">
        <title>Comprehensive Phylogenetic Analysis of Bovine Non-aureus Staphylococci Species Based on Whole-Genome Sequencing.</title>
        <authorList>
            <person name="Naushad S."/>
            <person name="Barkema H.W."/>
            <person name="Luby C."/>
            <person name="Condas L.A."/>
            <person name="Nobrega D.B."/>
            <person name="Carson D.A."/>
            <person name="De Buck J."/>
        </authorList>
    </citation>
    <scope>NUCLEOTIDE SEQUENCE [LARGE SCALE GENOMIC DNA]</scope>
    <source>
        <strain evidence="12 13">SNUC 5959</strain>
    </source>
</reference>
<protein>
    <recommendedName>
        <fullName evidence="10">Anthranilate phosphoribosyltransferase</fullName>
        <ecNumber evidence="10">2.4.2.18</ecNumber>
    </recommendedName>
</protein>
<evidence type="ECO:0000313" key="13">
    <source>
        <dbReference type="Proteomes" id="UP000285625"/>
    </source>
</evidence>
<dbReference type="InterPro" id="IPR005940">
    <property type="entry name" value="Anthranilate_Pribosyl_Tfrase"/>
</dbReference>
<evidence type="ECO:0000256" key="7">
    <source>
        <dbReference type="ARBA" id="ARBA00023141"/>
    </source>
</evidence>
<proteinExistence type="inferred from homology"/>
<comment type="similarity">
    <text evidence="10">Belongs to the anthranilate phosphoribosyltransferase family.</text>
</comment>
<dbReference type="NCBIfam" id="TIGR01245">
    <property type="entry name" value="trpD"/>
    <property type="match status" value="1"/>
</dbReference>
<dbReference type="STRING" id="1284.SHYC_02225"/>
<dbReference type="Gene3D" id="3.40.1030.10">
    <property type="entry name" value="Nucleoside phosphorylase/phosphoribosyltransferase catalytic domain"/>
    <property type="match status" value="1"/>
</dbReference>
<dbReference type="InterPro" id="IPR036320">
    <property type="entry name" value="Glycosyl_Trfase_fam3_N_dom_sf"/>
</dbReference>
<feature type="binding site" evidence="10">
    <location>
        <position position="86"/>
    </location>
    <ligand>
        <name>5-phospho-alpha-D-ribose 1-diphosphate</name>
        <dbReference type="ChEBI" id="CHEBI:58017"/>
    </ligand>
</feature>
<comment type="cofactor">
    <cofactor evidence="10">
        <name>Mg(2+)</name>
        <dbReference type="ChEBI" id="CHEBI:18420"/>
    </cofactor>
    <text evidence="10">Binds 2 magnesium ions per monomer.</text>
</comment>
<dbReference type="Gene3D" id="1.20.970.10">
    <property type="entry name" value="Transferase, Pyrimidine Nucleoside Phosphorylase, Chain C"/>
    <property type="match status" value="1"/>
</dbReference>
<comment type="caution">
    <text evidence="12">The sequence shown here is derived from an EMBL/GenBank/DDBJ whole genome shotgun (WGS) entry which is preliminary data.</text>
</comment>
<dbReference type="EMBL" id="QXVO01000001">
    <property type="protein sequence ID" value="RIO47700.1"/>
    <property type="molecule type" value="Genomic_DNA"/>
</dbReference>
<feature type="domain" description="Glycosyl transferase family 3" evidence="11">
    <location>
        <begin position="76"/>
        <end position="322"/>
    </location>
</feature>
<comment type="function">
    <text evidence="10">Catalyzes the transfer of the phosphoribosyl group of 5-phosphorylribose-1-pyrophosphate (PRPP) to anthranilate to yield N-(5'-phosphoribosyl)-anthranilate (PRA).</text>
</comment>
<evidence type="ECO:0000256" key="8">
    <source>
        <dbReference type="ARBA" id="ARBA00052328"/>
    </source>
</evidence>
<feature type="binding site" evidence="10">
    <location>
        <position position="223"/>
    </location>
    <ligand>
        <name>Mg(2+)</name>
        <dbReference type="ChEBI" id="CHEBI:18420"/>
        <label>2</label>
    </ligand>
</feature>
<accession>A0A418JM90</accession>
<keyword evidence="10" id="KW-0460">Magnesium</keyword>
<comment type="caution">
    <text evidence="10">Lacks conserved residue(s) required for the propagation of feature annotation.</text>
</comment>
<dbReference type="Proteomes" id="UP000285625">
    <property type="component" value="Unassembled WGS sequence"/>
</dbReference>
<dbReference type="FunFam" id="3.40.1030.10:FF:000002">
    <property type="entry name" value="Anthranilate phosphoribosyltransferase"/>
    <property type="match status" value="1"/>
</dbReference>
<dbReference type="InterPro" id="IPR035902">
    <property type="entry name" value="Nuc_phospho_transferase"/>
</dbReference>
<feature type="binding site" evidence="10">
    <location>
        <begin position="88"/>
        <end position="91"/>
    </location>
    <ligand>
        <name>5-phospho-alpha-D-ribose 1-diphosphate</name>
        <dbReference type="ChEBI" id="CHEBI:58017"/>
    </ligand>
</feature>
<dbReference type="GO" id="GO:0000287">
    <property type="term" value="F:magnesium ion binding"/>
    <property type="evidence" value="ECO:0007669"/>
    <property type="project" value="UniProtKB-UniRule"/>
</dbReference>
<keyword evidence="2 10" id="KW-0028">Amino-acid biosynthesis</keyword>
<gene>
    <name evidence="10 12" type="primary">trpD</name>
    <name evidence="12" type="ORF">BUZ57_00050</name>
</gene>
<keyword evidence="6 10" id="KW-0822">Tryptophan biosynthesis</keyword>
<feature type="binding site" evidence="10">
    <location>
        <position position="78"/>
    </location>
    <ligand>
        <name>5-phospho-alpha-D-ribose 1-diphosphate</name>
        <dbReference type="ChEBI" id="CHEBI:58017"/>
    </ligand>
</feature>
<feature type="binding site" evidence="10">
    <location>
        <position position="223"/>
    </location>
    <ligand>
        <name>Mg(2+)</name>
        <dbReference type="ChEBI" id="CHEBI:18420"/>
        <label>1</label>
    </ligand>
</feature>
<evidence type="ECO:0000256" key="6">
    <source>
        <dbReference type="ARBA" id="ARBA00022822"/>
    </source>
</evidence>
<keyword evidence="7 10" id="KW-0057">Aromatic amino acid biosynthesis</keyword>
<organism evidence="12 13">
    <name type="scientific">Staphylococcus hyicus</name>
    <dbReference type="NCBI Taxonomy" id="1284"/>
    <lineage>
        <taxon>Bacteria</taxon>
        <taxon>Bacillati</taxon>
        <taxon>Bacillota</taxon>
        <taxon>Bacilli</taxon>
        <taxon>Bacillales</taxon>
        <taxon>Staphylococcaceae</taxon>
        <taxon>Staphylococcus</taxon>
    </lineage>
</organism>
<feature type="binding site" evidence="10">
    <location>
        <begin position="81"/>
        <end position="82"/>
    </location>
    <ligand>
        <name>5-phospho-alpha-D-ribose 1-diphosphate</name>
        <dbReference type="ChEBI" id="CHEBI:58017"/>
    </ligand>
</feature>
<evidence type="ECO:0000256" key="10">
    <source>
        <dbReference type="HAMAP-Rule" id="MF_00211"/>
    </source>
</evidence>
<dbReference type="GO" id="GO:0005829">
    <property type="term" value="C:cytosol"/>
    <property type="evidence" value="ECO:0007669"/>
    <property type="project" value="TreeGrafter"/>
</dbReference>
<evidence type="ECO:0000256" key="9">
    <source>
        <dbReference type="ARBA" id="ARBA00061188"/>
    </source>
</evidence>
<comment type="similarity">
    <text evidence="9">In the C-terminal section; belongs to the anthranilate phosphoribosyltransferase family.</text>
</comment>
<feature type="binding site" evidence="10">
    <location>
        <position position="78"/>
    </location>
    <ligand>
        <name>anthranilate</name>
        <dbReference type="ChEBI" id="CHEBI:16567"/>
        <label>1</label>
    </ligand>
</feature>
<comment type="catalytic activity">
    <reaction evidence="8 10">
        <text>N-(5-phospho-beta-D-ribosyl)anthranilate + diphosphate = 5-phospho-alpha-D-ribose 1-diphosphate + anthranilate</text>
        <dbReference type="Rhea" id="RHEA:11768"/>
        <dbReference type="ChEBI" id="CHEBI:16567"/>
        <dbReference type="ChEBI" id="CHEBI:18277"/>
        <dbReference type="ChEBI" id="CHEBI:33019"/>
        <dbReference type="ChEBI" id="CHEBI:58017"/>
        <dbReference type="EC" id="2.4.2.18"/>
    </reaction>
</comment>
<comment type="pathway">
    <text evidence="1 10">Amino-acid biosynthesis; L-tryptophan biosynthesis; L-tryptophan from chorismate: step 2/5.</text>
</comment>
<dbReference type="SUPFAM" id="SSF47648">
    <property type="entry name" value="Nucleoside phosphorylase/phosphoribosyltransferase N-terminal domain"/>
    <property type="match status" value="1"/>
</dbReference>
<evidence type="ECO:0000256" key="5">
    <source>
        <dbReference type="ARBA" id="ARBA00022723"/>
    </source>
</evidence>
<evidence type="ECO:0000256" key="4">
    <source>
        <dbReference type="ARBA" id="ARBA00022679"/>
    </source>
</evidence>
<dbReference type="PANTHER" id="PTHR43285:SF2">
    <property type="entry name" value="ANTHRANILATE PHOSPHORIBOSYLTRANSFERASE"/>
    <property type="match status" value="1"/>
</dbReference>
<sequence>MGLLDDLKQRQSLTQHNIHTFVNTLLSEHITLNDKVSLLEAYTEKGETAEELYHLTTALIQTTYQIQPEYAGSMCVCGTGGDGSNSFNISTTVSFVVAAAGVPIIKHGNKSVTSQSGSMDLLNVLDIPTTRIENVPTHVSRTNLAFVGATTAYPIMKRLQPVRKHIQKPTIFNIVGPLINPFKLTYQVMGIYDPNRMAIVAETLQRLGRKRAIVVHGAGGMDEATLSGDNLIYEVKNGEVTSYTLNATDLGLCYADNNALQGGTPEENKAIMLSILKGTHTSAGRDVVILNAAIALYVAEKAINFQDGVIQAAHLIQSGQAYRQYLKMVKEAEHEHIG</sequence>
<name>A0A418JM90_STAHY</name>
<evidence type="ECO:0000256" key="1">
    <source>
        <dbReference type="ARBA" id="ARBA00004907"/>
    </source>
</evidence>
<dbReference type="EC" id="2.4.2.18" evidence="10"/>
<dbReference type="PANTHER" id="PTHR43285">
    <property type="entry name" value="ANTHRANILATE PHOSPHORIBOSYLTRANSFERASE"/>
    <property type="match status" value="1"/>
</dbReference>
<keyword evidence="3 10" id="KW-0328">Glycosyltransferase</keyword>
<dbReference type="GO" id="GO:0004048">
    <property type="term" value="F:anthranilate phosphoribosyltransferase activity"/>
    <property type="evidence" value="ECO:0007669"/>
    <property type="project" value="UniProtKB-UniRule"/>
</dbReference>
<feature type="binding site" evidence="10">
    <location>
        <position position="118"/>
    </location>
    <ligand>
        <name>5-phospho-alpha-D-ribose 1-diphosphate</name>
        <dbReference type="ChEBI" id="CHEBI:58017"/>
    </ligand>
</feature>
<comment type="subunit">
    <text evidence="10">Homodimer.</text>
</comment>
<feature type="binding site" evidence="10">
    <location>
        <begin position="106"/>
        <end position="114"/>
    </location>
    <ligand>
        <name>5-phospho-alpha-D-ribose 1-diphosphate</name>
        <dbReference type="ChEBI" id="CHEBI:58017"/>
    </ligand>
</feature>
<keyword evidence="4 10" id="KW-0808">Transferase</keyword>
<dbReference type="GO" id="GO:0000162">
    <property type="term" value="P:L-tryptophan biosynthetic process"/>
    <property type="evidence" value="ECO:0007669"/>
    <property type="project" value="UniProtKB-UniRule"/>
</dbReference>
<feature type="binding site" evidence="10">
    <location>
        <position position="109"/>
    </location>
    <ligand>
        <name>anthranilate</name>
        <dbReference type="ChEBI" id="CHEBI:16567"/>
        <label>1</label>
    </ligand>
</feature>
<feature type="binding site" evidence="10">
    <location>
        <position position="222"/>
    </location>
    <ligand>
        <name>Mg(2+)</name>
        <dbReference type="ChEBI" id="CHEBI:18420"/>
        <label>2</label>
    </ligand>
</feature>
<evidence type="ECO:0000313" key="12">
    <source>
        <dbReference type="EMBL" id="RIO47700.1"/>
    </source>
</evidence>
<dbReference type="AlphaFoldDB" id="A0A418JM90"/>
<keyword evidence="5 10" id="KW-0479">Metal-binding</keyword>
<dbReference type="InterPro" id="IPR000312">
    <property type="entry name" value="Glycosyl_Trfase_fam3"/>
</dbReference>
<dbReference type="Pfam" id="PF00591">
    <property type="entry name" value="Glycos_transf_3"/>
    <property type="match status" value="1"/>
</dbReference>
<dbReference type="HAMAP" id="MF_00211">
    <property type="entry name" value="TrpD"/>
    <property type="match status" value="1"/>
</dbReference>
<evidence type="ECO:0000256" key="3">
    <source>
        <dbReference type="ARBA" id="ARBA00022676"/>
    </source>
</evidence>
<dbReference type="RefSeq" id="WP_119634932.1">
    <property type="nucleotide sequence ID" value="NZ_CP170222.1"/>
</dbReference>